<proteinExistence type="predicted"/>
<dbReference type="Gene3D" id="1.25.10.10">
    <property type="entry name" value="Leucine-rich Repeat Variant"/>
    <property type="match status" value="2"/>
</dbReference>
<dbReference type="RefSeq" id="XP_001438521.1">
    <property type="nucleotide sequence ID" value="XM_001438484.1"/>
</dbReference>
<evidence type="ECO:0000256" key="4">
    <source>
        <dbReference type="SAM" id="Coils"/>
    </source>
</evidence>
<comment type="subcellular location">
    <subcellularLocation>
        <location evidence="1">Cytoplasm</location>
        <location evidence="1">Cytoskeleton</location>
    </subcellularLocation>
</comment>
<dbReference type="GO" id="GO:0046785">
    <property type="term" value="P:microtubule polymerization"/>
    <property type="evidence" value="ECO:0000318"/>
    <property type="project" value="GO_Central"/>
</dbReference>
<dbReference type="GO" id="GO:0008017">
    <property type="term" value="F:microtubule binding"/>
    <property type="evidence" value="ECO:0000318"/>
    <property type="project" value="GO_Central"/>
</dbReference>
<keyword evidence="7" id="KW-1185">Reference proteome</keyword>
<organism evidence="6 7">
    <name type="scientific">Paramecium tetraurelia</name>
    <dbReference type="NCBI Taxonomy" id="5888"/>
    <lineage>
        <taxon>Eukaryota</taxon>
        <taxon>Sar</taxon>
        <taxon>Alveolata</taxon>
        <taxon>Ciliophora</taxon>
        <taxon>Intramacronucleata</taxon>
        <taxon>Oligohymenophorea</taxon>
        <taxon>Peniculida</taxon>
        <taxon>Parameciidae</taxon>
        <taxon>Paramecium</taxon>
    </lineage>
</organism>
<dbReference type="OrthoDB" id="205662at2759"/>
<dbReference type="EMBL" id="CT868096">
    <property type="protein sequence ID" value="CAK71124.1"/>
    <property type="molecule type" value="Genomic_DNA"/>
</dbReference>
<dbReference type="SUPFAM" id="SSF48371">
    <property type="entry name" value="ARM repeat"/>
    <property type="match status" value="1"/>
</dbReference>
<keyword evidence="3" id="KW-0206">Cytoskeleton</keyword>
<evidence type="ECO:0000259" key="5">
    <source>
        <dbReference type="SMART" id="SM01349"/>
    </source>
</evidence>
<dbReference type="HOGENOM" id="CLU_258668_0_0_1"/>
<accession>A0CK07</accession>
<dbReference type="FunFam" id="1.25.10.10:FF:000899">
    <property type="entry name" value="Microtubule associated protein, putative"/>
    <property type="match status" value="1"/>
</dbReference>
<evidence type="ECO:0000256" key="2">
    <source>
        <dbReference type="ARBA" id="ARBA00022490"/>
    </source>
</evidence>
<dbReference type="KEGG" id="ptm:GSPATT00000836001"/>
<keyword evidence="4" id="KW-0175">Coiled coil</keyword>
<keyword evidence="2" id="KW-0963">Cytoplasm</keyword>
<dbReference type="STRING" id="5888.A0CK07"/>
<dbReference type="InterPro" id="IPR048491">
    <property type="entry name" value="XMAP215_CLASP_TOG"/>
</dbReference>
<dbReference type="InterPro" id="IPR045110">
    <property type="entry name" value="XMAP215"/>
</dbReference>
<dbReference type="GeneID" id="5024306"/>
<dbReference type="GO" id="GO:0000776">
    <property type="term" value="C:kinetochore"/>
    <property type="evidence" value="ECO:0000318"/>
    <property type="project" value="GO_Central"/>
</dbReference>
<dbReference type="GO" id="GO:0000922">
    <property type="term" value="C:spindle pole"/>
    <property type="evidence" value="ECO:0000318"/>
    <property type="project" value="GO_Central"/>
</dbReference>
<name>A0CK07_PARTE</name>
<feature type="domain" description="TOG" evidence="5">
    <location>
        <begin position="23"/>
        <end position="239"/>
    </location>
</feature>
<evidence type="ECO:0000256" key="3">
    <source>
        <dbReference type="ARBA" id="ARBA00023212"/>
    </source>
</evidence>
<evidence type="ECO:0000256" key="1">
    <source>
        <dbReference type="ARBA" id="ARBA00004245"/>
    </source>
</evidence>
<dbReference type="Proteomes" id="UP000000600">
    <property type="component" value="Unassembled WGS sequence"/>
</dbReference>
<dbReference type="GO" id="GO:0005813">
    <property type="term" value="C:centrosome"/>
    <property type="evidence" value="ECO:0000318"/>
    <property type="project" value="GO_Central"/>
</dbReference>
<dbReference type="PANTHER" id="PTHR12609">
    <property type="entry name" value="MICROTUBULE ASSOCIATED PROTEIN XMAP215"/>
    <property type="match status" value="1"/>
</dbReference>
<reference evidence="6 7" key="1">
    <citation type="journal article" date="2006" name="Nature">
        <title>Global trends of whole-genome duplications revealed by the ciliate Paramecium tetraurelia.</title>
        <authorList>
            <consortium name="Genoscope"/>
            <person name="Aury J.-M."/>
            <person name="Jaillon O."/>
            <person name="Duret L."/>
            <person name="Noel B."/>
            <person name="Jubin C."/>
            <person name="Porcel B.M."/>
            <person name="Segurens B."/>
            <person name="Daubin V."/>
            <person name="Anthouard V."/>
            <person name="Aiach N."/>
            <person name="Arnaiz O."/>
            <person name="Billaut A."/>
            <person name="Beisson J."/>
            <person name="Blanc I."/>
            <person name="Bouhouche K."/>
            <person name="Camara F."/>
            <person name="Duharcourt S."/>
            <person name="Guigo R."/>
            <person name="Gogendeau D."/>
            <person name="Katinka M."/>
            <person name="Keller A.-M."/>
            <person name="Kissmehl R."/>
            <person name="Klotz C."/>
            <person name="Koll F."/>
            <person name="Le Moue A."/>
            <person name="Lepere C."/>
            <person name="Malinsky S."/>
            <person name="Nowacki M."/>
            <person name="Nowak J.K."/>
            <person name="Plattner H."/>
            <person name="Poulain J."/>
            <person name="Ruiz F."/>
            <person name="Serrano V."/>
            <person name="Zagulski M."/>
            <person name="Dessen P."/>
            <person name="Betermier M."/>
            <person name="Weissenbach J."/>
            <person name="Scarpelli C."/>
            <person name="Schachter V."/>
            <person name="Sperling L."/>
            <person name="Meyer E."/>
            <person name="Cohen J."/>
            <person name="Wincker P."/>
        </authorList>
    </citation>
    <scope>NUCLEOTIDE SEQUENCE [LARGE SCALE GENOMIC DNA]</scope>
    <source>
        <strain evidence="6 7">Stock d4-2</strain>
    </source>
</reference>
<dbReference type="GO" id="GO:0051010">
    <property type="term" value="F:microtubule plus-end binding"/>
    <property type="evidence" value="ECO:0007669"/>
    <property type="project" value="InterPro"/>
</dbReference>
<dbReference type="OMA" id="ECVIQII"/>
<feature type="domain" description="TOG" evidence="5">
    <location>
        <begin position="255"/>
        <end position="492"/>
    </location>
</feature>
<dbReference type="SMART" id="SM01349">
    <property type="entry name" value="TOG"/>
    <property type="match status" value="2"/>
</dbReference>
<gene>
    <name evidence="6" type="ORF">GSPATT00000836001</name>
</gene>
<dbReference type="GO" id="GO:0061863">
    <property type="term" value="F:microtubule plus end polymerase"/>
    <property type="evidence" value="ECO:0000318"/>
    <property type="project" value="GO_Central"/>
</dbReference>
<dbReference type="GO" id="GO:0007052">
    <property type="term" value="P:mitotic spindle organization"/>
    <property type="evidence" value="ECO:0000318"/>
    <property type="project" value="GO_Central"/>
</dbReference>
<feature type="coiled-coil region" evidence="4">
    <location>
        <begin position="219"/>
        <end position="256"/>
    </location>
</feature>
<protein>
    <recommendedName>
        <fullName evidence="5">TOG domain-containing protein</fullName>
    </recommendedName>
</protein>
<dbReference type="InParanoid" id="A0CK07"/>
<sequence>MQIDELPVGQSKKNFMLEEFPPDFDPQQQEKVDLPLKQRIKSKVWKVRLQAYDELANDEEMDSECVIQIIQDIHIQCQEKALQIASKYFEKQNQIECSYQKEIIKVLLEKVLTQPKLKQLGLQVSTQLYPNCKSAFSEIIIQYLIHKNPKVVQATIALLIELLQQFGLKKLDNLKPFFPVMSKLTEAQQSTVKADAIAFYREVTKWYGKNIEAFFGGLNEKFQLELKKIAETITEVQKALNQEEEAETNNQELYDLVDAVEVFSKYTETWCEKVFQLEKWQEKKEQLDNLQKSCSVPKIQPSPNIYSVVQLLKKLLNEQQMIISTQCIKIIGCMANGLRKNFNQYAKIIMLPVLTKLKDKKQNIVDETIFTIKKLFYSCSLDELFEELKALLEDKAPGPKINVFIIIEHYLDETPKDKLNKLLCIKQLVPICKKFTEDGNADVRTKSIMLMAKISAKLYNGALSIDLKGDKYTKYQNQVNIYMEGIIASSGKEVLQQQNQQQQQQLQQPQQQQQQLLQKQLIPNKENLQLQVTNTSNNSQKQSIQSKLNKSLSINQQNQNDVQQLQYSTTMTSLQVDAFLKQYKSIKNKDQSELGNILLQITQQSNYILSVTMEFIIDKMSEQKPLCYQLFDKIAQAYQPNHLTQLITTFKNASTQSQLLEVLNILLKYIPQSEKNIDQQLISEFLKTYQHQSNLKTRTLVQECQNALKLLFEVKKVQTEEKKMIPFPLNTFSDQHFERIKTQLKVPQIPQALYEKMFSYNIQQNQQAAAYIKAKITQPGEFSEIFFKWAYMISWMKENIPLQQEISQLFQILITQHTPTFLEQQIIFSYIKMLILIYLRAGVPKLAQRTLPLLMNLLSEFKKYYVQQPISIVFEDFDELSNQQANKVIQIMADNANDWNICNTLQQKQLIALLISYLWKEESVIIPKQTVQATSPQFQKSQIIQTSQNNEIPYKDQIQNCQRFNPLFVAEQSKTEQTNSEKKNIQPKSTPYNVQVNSQINSGNIQQPQNSMEIELDQNIKIFQQLYFKYKETNNFENPQLLADQIIVLLNNFMKEQSCDKLNQLLETLLYILSTGQFLKLISYDKFYIIFDTLIFKMVEESTKVGNKDGAQRNCYSLINQSLIKILNNQELPILYLGFLDCLIKVKETQKQTKQFYTLITKCLSKSVGQVKSQFQWQQLQAILEKINRYLLICEKQEPNQEFQESQDFLLKALKSTVIYLLHFNDGVKVCQYITQLTNEQSALRQWLLEFQENNVAKQKRSRDTHINQIIELLKIDFDKTVEQFVSIVRRQNIDWKPMVEFLSEQQIRFIELRLEQTNHMNLLEKKVGELEKMLNQ</sequence>
<evidence type="ECO:0000313" key="7">
    <source>
        <dbReference type="Proteomes" id="UP000000600"/>
    </source>
</evidence>
<dbReference type="InterPro" id="IPR011989">
    <property type="entry name" value="ARM-like"/>
</dbReference>
<dbReference type="GO" id="GO:0030951">
    <property type="term" value="P:establishment or maintenance of microtubule cytoskeleton polarity"/>
    <property type="evidence" value="ECO:0000318"/>
    <property type="project" value="GO_Central"/>
</dbReference>
<dbReference type="GO" id="GO:0051298">
    <property type="term" value="P:centrosome duplication"/>
    <property type="evidence" value="ECO:0000318"/>
    <property type="project" value="GO_Central"/>
</dbReference>
<dbReference type="eggNOG" id="KOG1820">
    <property type="taxonomic scope" value="Eukaryota"/>
</dbReference>
<evidence type="ECO:0000313" key="6">
    <source>
        <dbReference type="EMBL" id="CAK71124.1"/>
    </source>
</evidence>
<dbReference type="InterPro" id="IPR034085">
    <property type="entry name" value="TOG"/>
</dbReference>
<dbReference type="Pfam" id="PF21041">
    <property type="entry name" value="XMAP215_CLASP_TOG"/>
    <property type="match status" value="1"/>
</dbReference>
<dbReference type="InterPro" id="IPR016024">
    <property type="entry name" value="ARM-type_fold"/>
</dbReference>